<feature type="region of interest" description="Disordered" evidence="1">
    <location>
        <begin position="151"/>
        <end position="184"/>
    </location>
</feature>
<comment type="caution">
    <text evidence="3">The sequence shown here is derived from an EMBL/GenBank/DDBJ whole genome shotgun (WGS) entry which is preliminary data.</text>
</comment>
<protein>
    <recommendedName>
        <fullName evidence="2">Neprosin activation peptide domain-containing protein</fullName>
    </recommendedName>
</protein>
<reference evidence="3 4" key="1">
    <citation type="submission" date="2024-01" db="EMBL/GenBank/DDBJ databases">
        <title>A telomere-to-telomere, gap-free genome of sweet tea (Lithocarpus litseifolius).</title>
        <authorList>
            <person name="Zhou J."/>
        </authorList>
    </citation>
    <scope>NUCLEOTIDE SEQUENCE [LARGE SCALE GENOMIC DNA]</scope>
    <source>
        <strain evidence="3">Zhou-2022a</strain>
        <tissue evidence="3">Leaf</tissue>
    </source>
</reference>
<dbReference type="InterPro" id="IPR053168">
    <property type="entry name" value="Glutamic_endopeptidase"/>
</dbReference>
<name>A0AAW2DBY6_9ROSI</name>
<dbReference type="AlphaFoldDB" id="A0AAW2DBY6"/>
<dbReference type="InterPro" id="IPR025521">
    <property type="entry name" value="Neprosin_propep"/>
</dbReference>
<sequence>MEEELELERQLKLINKPPVKSIQSEFGYIVDCVDINKQLAFDHPLLKDHKIQERPSFSLRGTKNDTKEDLIAIRSLSSSIYPQNAAALSVHTAIIQMLELPGRSYTEVQGNINVYIPDVKDGASFGEIHVINGAKKNTNAIRMGCMTAQMKSTQKTGQGAPGLQKSTLEKKSTKKSTLDQSQRWSTVRSTMTSAVLITLPHPQINGTTASPIKPPITDQAAALIDQAVLTDQAAAITSRLNTPSPPI</sequence>
<evidence type="ECO:0000313" key="3">
    <source>
        <dbReference type="EMBL" id="KAL0007352.1"/>
    </source>
</evidence>
<evidence type="ECO:0000256" key="1">
    <source>
        <dbReference type="SAM" id="MobiDB-lite"/>
    </source>
</evidence>
<feature type="domain" description="Neprosin activation peptide" evidence="2">
    <location>
        <begin position="21"/>
        <end position="67"/>
    </location>
</feature>
<dbReference type="PANTHER" id="PTHR31589:SF110">
    <property type="entry name" value="PROTEIN, PUTATIVE (DUF239)-RELATED"/>
    <property type="match status" value="1"/>
</dbReference>
<organism evidence="3 4">
    <name type="scientific">Lithocarpus litseifolius</name>
    <dbReference type="NCBI Taxonomy" id="425828"/>
    <lineage>
        <taxon>Eukaryota</taxon>
        <taxon>Viridiplantae</taxon>
        <taxon>Streptophyta</taxon>
        <taxon>Embryophyta</taxon>
        <taxon>Tracheophyta</taxon>
        <taxon>Spermatophyta</taxon>
        <taxon>Magnoliopsida</taxon>
        <taxon>eudicotyledons</taxon>
        <taxon>Gunneridae</taxon>
        <taxon>Pentapetalae</taxon>
        <taxon>rosids</taxon>
        <taxon>fabids</taxon>
        <taxon>Fagales</taxon>
        <taxon>Fagaceae</taxon>
        <taxon>Lithocarpus</taxon>
    </lineage>
</organism>
<dbReference type="PANTHER" id="PTHR31589">
    <property type="entry name" value="PROTEIN, PUTATIVE (DUF239)-RELATED-RELATED"/>
    <property type="match status" value="1"/>
</dbReference>
<gene>
    <name evidence="3" type="ORF">SO802_008854</name>
</gene>
<dbReference type="EMBL" id="JAZDWU010000003">
    <property type="protein sequence ID" value="KAL0007352.1"/>
    <property type="molecule type" value="Genomic_DNA"/>
</dbReference>
<proteinExistence type="predicted"/>
<dbReference type="Pfam" id="PF14365">
    <property type="entry name" value="Neprosin_AP"/>
    <property type="match status" value="1"/>
</dbReference>
<dbReference type="Proteomes" id="UP001459277">
    <property type="component" value="Unassembled WGS sequence"/>
</dbReference>
<evidence type="ECO:0000313" key="4">
    <source>
        <dbReference type="Proteomes" id="UP001459277"/>
    </source>
</evidence>
<accession>A0AAW2DBY6</accession>
<evidence type="ECO:0000259" key="2">
    <source>
        <dbReference type="Pfam" id="PF14365"/>
    </source>
</evidence>
<keyword evidence="4" id="KW-1185">Reference proteome</keyword>